<dbReference type="VEuPathDB" id="FungiDB:RhiirA1_392511"/>
<sequence>MKRLDRNIEVEWNFTKKEFSMRTELEIIEKKVPDELIMKSRMEKAKILEKVGQCWNDVNVNPGGVQPDDKVTLYKLNIQEKPRGEIANWNEVVNDYSNIIILNRGNETEMMCRNENLRDAIDDVCEIISQWYSHFLYHYNVILYEVDRVNTIKELMDRSVDLNTRGRIEKVCEFLGGITFNELIAIGCYKLRRNERVHKMKWSTQDNALNRLDIASIKMSKDCKQAIDKCIKIVYKT</sequence>
<evidence type="ECO:0000313" key="1">
    <source>
        <dbReference type="EMBL" id="PKC68914.1"/>
    </source>
</evidence>
<dbReference type="VEuPathDB" id="FungiDB:RhiirFUN_012945"/>
<gene>
    <name evidence="1" type="ORF">RhiirA1_392511</name>
</gene>
<proteinExistence type="predicted"/>
<organism evidence="1 2">
    <name type="scientific">Rhizophagus irregularis</name>
    <dbReference type="NCBI Taxonomy" id="588596"/>
    <lineage>
        <taxon>Eukaryota</taxon>
        <taxon>Fungi</taxon>
        <taxon>Fungi incertae sedis</taxon>
        <taxon>Mucoromycota</taxon>
        <taxon>Glomeromycotina</taxon>
        <taxon>Glomeromycetes</taxon>
        <taxon>Glomerales</taxon>
        <taxon>Glomeraceae</taxon>
        <taxon>Rhizophagus</taxon>
    </lineage>
</organism>
<protein>
    <submittedName>
        <fullName evidence="1">Uncharacterized protein</fullName>
    </submittedName>
</protein>
<dbReference type="AlphaFoldDB" id="A0A2N0S021"/>
<dbReference type="EMBL" id="LLXH01000305">
    <property type="protein sequence ID" value="PKC68914.1"/>
    <property type="molecule type" value="Genomic_DNA"/>
</dbReference>
<name>A0A2N0S021_9GLOM</name>
<reference evidence="1 2" key="1">
    <citation type="submission" date="2017-10" db="EMBL/GenBank/DDBJ databases">
        <title>Extensive intraspecific genome diversity in a model arbuscular mycorrhizal fungus.</title>
        <authorList>
            <person name="Chen E.C.H."/>
            <person name="Morin E."/>
            <person name="Baudet D."/>
            <person name="Noel J."/>
            <person name="Ndikumana S."/>
            <person name="Charron P."/>
            <person name="St-Onge C."/>
            <person name="Giorgi J."/>
            <person name="Grigoriev I.V."/>
            <person name="Roux C."/>
            <person name="Martin F.M."/>
            <person name="Corradi N."/>
        </authorList>
    </citation>
    <scope>NUCLEOTIDE SEQUENCE [LARGE SCALE GENOMIC DNA]</scope>
    <source>
        <strain evidence="1 2">A1</strain>
    </source>
</reference>
<reference evidence="1 2" key="2">
    <citation type="submission" date="2017-10" db="EMBL/GenBank/DDBJ databases">
        <title>Genome analyses suggest a sexual origin of heterokaryosis in a supposedly ancient asexual fungus.</title>
        <authorList>
            <person name="Corradi N."/>
            <person name="Sedzielewska K."/>
            <person name="Noel J."/>
            <person name="Charron P."/>
            <person name="Farinelli L."/>
            <person name="Marton T."/>
            <person name="Kruger M."/>
            <person name="Pelin A."/>
            <person name="Brachmann A."/>
            <person name="Corradi N."/>
        </authorList>
    </citation>
    <scope>NUCLEOTIDE SEQUENCE [LARGE SCALE GENOMIC DNA]</scope>
    <source>
        <strain evidence="1 2">A1</strain>
    </source>
</reference>
<accession>A0A2N0S021</accession>
<dbReference type="VEuPathDB" id="FungiDB:FUN_009125"/>
<comment type="caution">
    <text evidence="1">The sequence shown here is derived from an EMBL/GenBank/DDBJ whole genome shotgun (WGS) entry which is preliminary data.</text>
</comment>
<evidence type="ECO:0000313" key="2">
    <source>
        <dbReference type="Proteomes" id="UP000232688"/>
    </source>
</evidence>
<dbReference type="Proteomes" id="UP000232688">
    <property type="component" value="Unassembled WGS sequence"/>
</dbReference>